<accession>C8NHD9</accession>
<reference evidence="1 2" key="1">
    <citation type="submission" date="2009-08" db="EMBL/GenBank/DDBJ databases">
        <authorList>
            <person name="Muzny D."/>
            <person name="Qin X."/>
            <person name="Deng J."/>
            <person name="Jiang H."/>
            <person name="Liu Y."/>
            <person name="Qu J."/>
            <person name="Song X.-Z."/>
            <person name="Zhang L."/>
            <person name="Thornton R."/>
            <person name="Coyle M."/>
            <person name="Francisco L."/>
            <person name="Jackson L."/>
            <person name="Javaid M."/>
            <person name="Korchina V."/>
            <person name="Kovar C."/>
            <person name="Mata R."/>
            <person name="Mathew T."/>
            <person name="Ngo R."/>
            <person name="Nguyen L."/>
            <person name="Nguyen N."/>
            <person name="Okwuonu G."/>
            <person name="Ongeri F."/>
            <person name="Pham C."/>
            <person name="Simmons D."/>
            <person name="Wilczek-Boney K."/>
            <person name="Hale W."/>
            <person name="Jakkamsetti A."/>
            <person name="Pham P."/>
            <person name="Ruth R."/>
            <person name="San Lucas F."/>
            <person name="Warren J."/>
            <person name="Zhang J."/>
            <person name="Zhao Z."/>
            <person name="Zhou C."/>
            <person name="Zhu D."/>
            <person name="Lee S."/>
            <person name="Bess C."/>
            <person name="Blankenburg K."/>
            <person name="Forbes L."/>
            <person name="Fu Q."/>
            <person name="Gubbala S."/>
            <person name="Hirani K."/>
            <person name="Jayaseelan J.C."/>
            <person name="Lara F."/>
            <person name="Munidasa M."/>
            <person name="Palculict T."/>
            <person name="Patil S."/>
            <person name="Pu L.-L."/>
            <person name="Saada N."/>
            <person name="Tang L."/>
            <person name="Weissenberger G."/>
            <person name="Zhu Y."/>
            <person name="Hemphill L."/>
            <person name="Shang Y."/>
            <person name="Youmans B."/>
            <person name="Ayvaz T."/>
            <person name="Ross M."/>
            <person name="Santibanez J."/>
            <person name="Aqrawi P."/>
            <person name="Gross S."/>
            <person name="Joshi V."/>
            <person name="Fowler G."/>
            <person name="Nazareth L."/>
            <person name="Reid J."/>
            <person name="Worley K."/>
            <person name="Petrosino J."/>
            <person name="Highlander S."/>
            <person name="Gibbs R."/>
        </authorList>
    </citation>
    <scope>NUCLEOTIDE SEQUENCE [LARGE SCALE GENOMIC DNA]</scope>
    <source>
        <strain evidence="1 2">ATCC 49175</strain>
    </source>
</reference>
<dbReference type="STRING" id="638301.HMPREF0444_1334"/>
<dbReference type="EMBL" id="ACKZ01000020">
    <property type="protein sequence ID" value="EEW37116.1"/>
    <property type="molecule type" value="Genomic_DNA"/>
</dbReference>
<sequence>MRMIGFLEQKSIQKKQDVTFLLRNKNVTLKKNGGVFMRYKREFTKENFEELMEMPYGRMVKAAAIVQLIEEEGVTPEMIEKWGRFDEKEGVMYLVFEAEDITEGVNGSEFLKRRNILDYSFPLSEL</sequence>
<dbReference type="Proteomes" id="UP000005926">
    <property type="component" value="Unassembled WGS sequence"/>
</dbReference>
<gene>
    <name evidence="1" type="ORF">HMPREF0444_1334</name>
</gene>
<dbReference type="HOGENOM" id="CLU_1978393_0_0_9"/>
<comment type="caution">
    <text evidence="1">The sequence shown here is derived from an EMBL/GenBank/DDBJ whole genome shotgun (WGS) entry which is preliminary data.</text>
</comment>
<name>C8NHD9_9LACT</name>
<protein>
    <submittedName>
        <fullName evidence="1">Uncharacterized protein</fullName>
    </submittedName>
</protein>
<evidence type="ECO:0000313" key="2">
    <source>
        <dbReference type="Proteomes" id="UP000005926"/>
    </source>
</evidence>
<evidence type="ECO:0000313" key="1">
    <source>
        <dbReference type="EMBL" id="EEW37116.1"/>
    </source>
</evidence>
<organism evidence="1 2">
    <name type="scientific">Granulicatella adiacens ATCC 49175</name>
    <dbReference type="NCBI Taxonomy" id="638301"/>
    <lineage>
        <taxon>Bacteria</taxon>
        <taxon>Bacillati</taxon>
        <taxon>Bacillota</taxon>
        <taxon>Bacilli</taxon>
        <taxon>Lactobacillales</taxon>
        <taxon>Carnobacteriaceae</taxon>
        <taxon>Granulicatella</taxon>
    </lineage>
</organism>
<proteinExistence type="predicted"/>
<dbReference type="AlphaFoldDB" id="C8NHD9"/>
<keyword evidence="2" id="KW-1185">Reference proteome</keyword>